<dbReference type="EMBL" id="CP000724">
    <property type="protein sequence ID" value="ABR49577.1"/>
    <property type="molecule type" value="Genomic_DNA"/>
</dbReference>
<dbReference type="STRING" id="293826.Amet_3449"/>
<evidence type="ECO:0000313" key="2">
    <source>
        <dbReference type="Proteomes" id="UP000001572"/>
    </source>
</evidence>
<dbReference type="KEGG" id="amt:Amet_3449"/>
<dbReference type="AlphaFoldDB" id="A6TTQ9"/>
<organism evidence="1 2">
    <name type="scientific">Alkaliphilus metalliredigens (strain QYMF)</name>
    <dbReference type="NCBI Taxonomy" id="293826"/>
    <lineage>
        <taxon>Bacteria</taxon>
        <taxon>Bacillati</taxon>
        <taxon>Bacillota</taxon>
        <taxon>Clostridia</taxon>
        <taxon>Peptostreptococcales</taxon>
        <taxon>Natronincolaceae</taxon>
        <taxon>Alkaliphilus</taxon>
    </lineage>
</organism>
<gene>
    <name evidence="1" type="ordered locus">Amet_3449</name>
</gene>
<name>A6TTQ9_ALKMQ</name>
<keyword evidence="2" id="KW-1185">Reference proteome</keyword>
<dbReference type="RefSeq" id="WP_012064540.1">
    <property type="nucleotide sequence ID" value="NC_009633.1"/>
</dbReference>
<protein>
    <submittedName>
        <fullName evidence="1">Uncharacterized protein</fullName>
    </submittedName>
</protein>
<dbReference type="HOGENOM" id="CLU_923278_0_0_9"/>
<reference evidence="2" key="1">
    <citation type="journal article" date="2016" name="Genome Announc.">
        <title>Complete genome sequence of Alkaliphilus metalliredigens strain QYMF, an alkaliphilic and metal-reducing bacterium isolated from borax-contaminated leachate ponds.</title>
        <authorList>
            <person name="Hwang C."/>
            <person name="Copeland A."/>
            <person name="Lucas S."/>
            <person name="Lapidus A."/>
            <person name="Barry K."/>
            <person name="Detter J.C."/>
            <person name="Glavina Del Rio T."/>
            <person name="Hammon N."/>
            <person name="Israni S."/>
            <person name="Dalin E."/>
            <person name="Tice H."/>
            <person name="Pitluck S."/>
            <person name="Chertkov O."/>
            <person name="Brettin T."/>
            <person name="Bruce D."/>
            <person name="Han C."/>
            <person name="Schmutz J."/>
            <person name="Larimer F."/>
            <person name="Land M.L."/>
            <person name="Hauser L."/>
            <person name="Kyrpides N."/>
            <person name="Mikhailova N."/>
            <person name="Ye Q."/>
            <person name="Zhou J."/>
            <person name="Richardson P."/>
            <person name="Fields M.W."/>
        </authorList>
    </citation>
    <scope>NUCLEOTIDE SEQUENCE [LARGE SCALE GENOMIC DNA]</scope>
    <source>
        <strain evidence="2">QYMF</strain>
    </source>
</reference>
<evidence type="ECO:0000313" key="1">
    <source>
        <dbReference type="EMBL" id="ABR49577.1"/>
    </source>
</evidence>
<accession>A6TTQ9</accession>
<dbReference type="Proteomes" id="UP000001572">
    <property type="component" value="Chromosome"/>
</dbReference>
<sequence length="301" mass="32999">MARACRCPERLNDCLGYNITVATRCDSFTGTLISANEDTIELLLENNSVQVILCCMVCAITILPISAIDQPFFDDFEDEPLGDVGPGANDGPWAGAADNFAFVVNIDAESIRPNTPIDRFGFQLLRFDNPFAAGSPPSMTIDQASREFNSTPVGLDFETPLILTFDIRTIQTVSLNPGIHAEVNIGRARAGRFVFTTDPAGELRAVLFSGSPPTPVFFSEPLVFGQWYRISYELDVANNRYNYIEIDGIRFDNDGEGWEANVGVFGTDIQHVLLIQGSSDADQEGIYFDNVSIWAPITCNG</sequence>
<proteinExistence type="predicted"/>